<feature type="compositionally biased region" description="Basic and acidic residues" evidence="1">
    <location>
        <begin position="78"/>
        <end position="90"/>
    </location>
</feature>
<feature type="compositionally biased region" description="Polar residues" evidence="1">
    <location>
        <begin position="117"/>
        <end position="126"/>
    </location>
</feature>
<organism evidence="2">
    <name type="scientific">Bactrocera latifrons</name>
    <name type="common">Malaysian fruit fly</name>
    <name type="synonym">Chaetodacus latifrons</name>
    <dbReference type="NCBI Taxonomy" id="174628"/>
    <lineage>
        <taxon>Eukaryota</taxon>
        <taxon>Metazoa</taxon>
        <taxon>Ecdysozoa</taxon>
        <taxon>Arthropoda</taxon>
        <taxon>Hexapoda</taxon>
        <taxon>Insecta</taxon>
        <taxon>Pterygota</taxon>
        <taxon>Neoptera</taxon>
        <taxon>Endopterygota</taxon>
        <taxon>Diptera</taxon>
        <taxon>Brachycera</taxon>
        <taxon>Muscomorpha</taxon>
        <taxon>Tephritoidea</taxon>
        <taxon>Tephritidae</taxon>
        <taxon>Bactrocera</taxon>
        <taxon>Bactrocera</taxon>
    </lineage>
</organism>
<protein>
    <submittedName>
        <fullName evidence="2">Uncharacterized protein</fullName>
    </submittedName>
</protein>
<feature type="region of interest" description="Disordered" evidence="1">
    <location>
        <begin position="78"/>
        <end position="126"/>
    </location>
</feature>
<sequence length="126" mass="14428">MSTLQFEEVNNDGSNTGHNDKIDGPLSRLLLRQNKALMRMARNRAWRMAIMNQTPFEKELPKALKEVISKLGAELRKRKDVRHGQIKSEMEESIETSFNIGEGEKNTETEIAEIKSESINNENITQ</sequence>
<accession>A0A0K8UYV9</accession>
<feature type="region of interest" description="Disordered" evidence="1">
    <location>
        <begin position="1"/>
        <end position="24"/>
    </location>
</feature>
<feature type="compositionally biased region" description="Basic and acidic residues" evidence="1">
    <location>
        <begin position="102"/>
        <end position="116"/>
    </location>
</feature>
<evidence type="ECO:0000256" key="1">
    <source>
        <dbReference type="SAM" id="MobiDB-lite"/>
    </source>
</evidence>
<dbReference type="AlphaFoldDB" id="A0A0K8UYV9"/>
<gene>
    <name evidence="2" type="ORF">c0_g1_i1</name>
</gene>
<dbReference type="EMBL" id="GDHF01020465">
    <property type="protein sequence ID" value="JAI31849.1"/>
    <property type="molecule type" value="Transcribed_RNA"/>
</dbReference>
<evidence type="ECO:0000313" key="2">
    <source>
        <dbReference type="EMBL" id="JAI31849.1"/>
    </source>
</evidence>
<proteinExistence type="predicted"/>
<name>A0A0K8UYV9_BACLA</name>
<reference evidence="2" key="1">
    <citation type="submission" date="2015-06" db="EMBL/GenBank/DDBJ databases">
        <authorList>
            <person name="Hoefler B.C."/>
            <person name="Straight P.D."/>
        </authorList>
    </citation>
    <scope>NUCLEOTIDE SEQUENCE</scope>
</reference>